<reference evidence="1 2" key="1">
    <citation type="submission" date="2016-10" db="EMBL/GenBank/DDBJ databases">
        <title>Comparative genome analysis of multiple Pseudomonas spp. focuses on biocontrol and plant growth promoting traits.</title>
        <authorList>
            <person name="Tao X.-Y."/>
            <person name="Taylor C.G."/>
        </authorList>
    </citation>
    <scope>NUCLEOTIDE SEQUENCE [LARGE SCALE GENOMIC DNA]</scope>
    <source>
        <strain evidence="1 2">37A10</strain>
    </source>
</reference>
<evidence type="ECO:0000313" key="2">
    <source>
        <dbReference type="Proteomes" id="UP000285349"/>
    </source>
</evidence>
<dbReference type="Proteomes" id="UP000285349">
    <property type="component" value="Unassembled WGS sequence"/>
</dbReference>
<dbReference type="InterPro" id="IPR008979">
    <property type="entry name" value="Galactose-bd-like_sf"/>
</dbReference>
<evidence type="ECO:0000313" key="1">
    <source>
        <dbReference type="EMBL" id="RON43947.1"/>
    </source>
</evidence>
<sequence>MDYPNSVPSAGLVNGRFVDEDPMAGTPGSLIPASWGNGVTEEIRNAITEAGLTPKEDRNDQLATAIRQLSKPDPLQNFPAQVYRKNVLINGGFDIWQRGSSNIGPNIGGFIADRFRCDWNGNAGVNITQQNFVLGQTEVPNEPRHFLRWQQVTAGTGATVHKISQAIESVRTLAGKVATVTFWAKSDAARPLKVSITQYFGSSGSASVDNTVGNFQLTTSWARYTATFQVPSLAGKMLGNVNNDYLRLAFDLPLNVLQTVDFAQIQLEEGPVSTPFEYLSIPQQLIDCQRYFEKSFNAGILLQAGNGTTTCQATFTQISAANSGQYGMTIPFLVQKRAQATIAMFSPGDNSNQVWNQSMGKACTGTTVQGLTNRNIAFATVTAVGSVPGHTLQLEWTADAEL</sequence>
<proteinExistence type="predicted"/>
<dbReference type="OrthoDB" id="9810174at2"/>
<dbReference type="SUPFAM" id="SSF49785">
    <property type="entry name" value="Galactose-binding domain-like"/>
    <property type="match status" value="1"/>
</dbReference>
<name>A0A423K0C1_9PSED</name>
<accession>A0A423K0C1</accession>
<comment type="caution">
    <text evidence="1">The sequence shown here is derived from an EMBL/GenBank/DDBJ whole genome shotgun (WGS) entry which is preliminary data.</text>
</comment>
<organism evidence="1 2">
    <name type="scientific">Pseudomonas frederiksbergensis</name>
    <dbReference type="NCBI Taxonomy" id="104087"/>
    <lineage>
        <taxon>Bacteria</taxon>
        <taxon>Pseudomonadati</taxon>
        <taxon>Pseudomonadota</taxon>
        <taxon>Gammaproteobacteria</taxon>
        <taxon>Pseudomonadales</taxon>
        <taxon>Pseudomonadaceae</taxon>
        <taxon>Pseudomonas</taxon>
    </lineage>
</organism>
<dbReference type="EMBL" id="MOBQ01000023">
    <property type="protein sequence ID" value="RON43947.1"/>
    <property type="molecule type" value="Genomic_DNA"/>
</dbReference>
<dbReference type="Gene3D" id="2.60.120.260">
    <property type="entry name" value="Galactose-binding domain-like"/>
    <property type="match status" value="1"/>
</dbReference>
<dbReference type="AlphaFoldDB" id="A0A423K0C1"/>
<gene>
    <name evidence="1" type="ORF">BK666_18660</name>
</gene>
<dbReference type="RefSeq" id="WP_123511994.1">
    <property type="nucleotide sequence ID" value="NZ_MOBQ01000023.1"/>
</dbReference>
<protein>
    <submittedName>
        <fullName evidence="1">Carbohydrate-binding protein CenC</fullName>
    </submittedName>
</protein>